<feature type="domain" description="Knr4/Smi1-like" evidence="1">
    <location>
        <begin position="28"/>
        <end position="167"/>
    </location>
</feature>
<dbReference type="Gene3D" id="3.40.1580.10">
    <property type="entry name" value="SMI1/KNR4-like"/>
    <property type="match status" value="1"/>
</dbReference>
<dbReference type="SUPFAM" id="SSF160631">
    <property type="entry name" value="SMI1/KNR4-like"/>
    <property type="match status" value="1"/>
</dbReference>
<sequence length="330" mass="37301">MPGFPDDIDLQAFWDDDLYARQNITDLPPTDELVAELEAELGYRLPASYLAFMRRHNGGTPRLSCFPTTETTSWAEDHAAITSFLSIGRAKTYSLGGELGSRFMIEEWGYPDLGVYICDCPSAGHDMVALDYRACGPSGEPQVVHVDQESDYRITFLAADFESFVRGLVDPEVYDSAEDDYQDDLLRVTRGSFSAALAPLLENVAPLPQIGEALRTIALRILEEKRYFALHADPLSWLLYDLQFWLYQRHHRVERREDYLDAYPALIAFGEGFGTGGYAPDFIKDWFKARFAAGELKQSRDGIVLSEQHQTQVLEQVRALLAANHTRDQN</sequence>
<dbReference type="OrthoDB" id="4827574at2"/>
<dbReference type="InterPro" id="IPR018958">
    <property type="entry name" value="Knr4/Smi1-like_dom"/>
</dbReference>
<reference evidence="2 3" key="1">
    <citation type="submission" date="2018-04" db="EMBL/GenBank/DDBJ databases">
        <title>Pseudomonas sp. nov., isolated from mangrove soil.</title>
        <authorList>
            <person name="Chen C."/>
        </authorList>
    </citation>
    <scope>NUCLEOTIDE SEQUENCE [LARGE SCALE GENOMIC DNA]</scope>
    <source>
        <strain evidence="2 3">TC-11</strain>
    </source>
</reference>
<comment type="caution">
    <text evidence="2">The sequence shown here is derived from an EMBL/GenBank/DDBJ whole genome shotgun (WGS) entry which is preliminary data.</text>
</comment>
<keyword evidence="3" id="KW-1185">Reference proteome</keyword>
<proteinExistence type="predicted"/>
<accession>A0A2T5P9I9</accession>
<dbReference type="Proteomes" id="UP000244064">
    <property type="component" value="Unassembled WGS sequence"/>
</dbReference>
<name>A0A2T5P9I9_9PSED</name>
<organism evidence="2 3">
    <name type="scientific">Pseudomonas mangrovi</name>
    <dbReference type="NCBI Taxonomy" id="2161748"/>
    <lineage>
        <taxon>Bacteria</taxon>
        <taxon>Pseudomonadati</taxon>
        <taxon>Pseudomonadota</taxon>
        <taxon>Gammaproteobacteria</taxon>
        <taxon>Pseudomonadales</taxon>
        <taxon>Pseudomonadaceae</taxon>
        <taxon>Pseudomonas</taxon>
    </lineage>
</organism>
<evidence type="ECO:0000313" key="3">
    <source>
        <dbReference type="Proteomes" id="UP000244064"/>
    </source>
</evidence>
<dbReference type="RefSeq" id="WP_108107102.1">
    <property type="nucleotide sequence ID" value="NZ_QASN01000017.1"/>
</dbReference>
<gene>
    <name evidence="2" type="ORF">DBO85_09930</name>
</gene>
<evidence type="ECO:0000313" key="2">
    <source>
        <dbReference type="EMBL" id="PTU74404.1"/>
    </source>
</evidence>
<dbReference type="AlphaFoldDB" id="A0A2T5P9I9"/>
<dbReference type="InterPro" id="IPR037883">
    <property type="entry name" value="Knr4/Smi1-like_sf"/>
</dbReference>
<dbReference type="EMBL" id="QASN01000017">
    <property type="protein sequence ID" value="PTU74404.1"/>
    <property type="molecule type" value="Genomic_DNA"/>
</dbReference>
<dbReference type="SMART" id="SM00860">
    <property type="entry name" value="SMI1_KNR4"/>
    <property type="match status" value="1"/>
</dbReference>
<evidence type="ECO:0000259" key="1">
    <source>
        <dbReference type="SMART" id="SM00860"/>
    </source>
</evidence>
<protein>
    <submittedName>
        <fullName evidence="2">SMI1/KNR4 family protein</fullName>
    </submittedName>
</protein>
<dbReference type="Pfam" id="PF09346">
    <property type="entry name" value="SMI1_KNR4"/>
    <property type="match status" value="1"/>
</dbReference>